<dbReference type="InParanoid" id="A0A078AVN9"/>
<keyword evidence="2" id="KW-1185">Reference proteome</keyword>
<gene>
    <name evidence="1" type="primary">Contig3113.g3331</name>
    <name evidence="1" type="ORF">STYLEM_15550</name>
</gene>
<sequence>MEKIKQDQTKEQIVIRKLISEAEIDQAMMMRFNELKNLPYYKNLEQFYDVELEAGRNMFNNGQACAAFNEKGEIVAIVIAFDLTFEPYNISKRLLRGTEKLRSIRQDARKILSAQPGEYCFVGYSVARKDYRRQQLIHKICLILFDDLLLNLRFKRLVVISVSKEGFLSSVKLGYKVLKYYGAWEEDDKNEYYNGGEIKEGVTFQVLSTLDSDKHQELNRAAKL</sequence>
<reference evidence="1 2" key="1">
    <citation type="submission" date="2014-06" db="EMBL/GenBank/DDBJ databases">
        <authorList>
            <person name="Swart Estienne"/>
        </authorList>
    </citation>
    <scope>NUCLEOTIDE SEQUENCE [LARGE SCALE GENOMIC DNA]</scope>
    <source>
        <strain evidence="1 2">130c</strain>
    </source>
</reference>
<dbReference type="EMBL" id="CCKQ01014661">
    <property type="protein sequence ID" value="CDW86455.1"/>
    <property type="molecule type" value="Genomic_DNA"/>
</dbReference>
<evidence type="ECO:0000313" key="1">
    <source>
        <dbReference type="EMBL" id="CDW86455.1"/>
    </source>
</evidence>
<protein>
    <recommendedName>
        <fullName evidence="3">N-acetyltransferase domain-containing protein</fullName>
    </recommendedName>
</protein>
<organism evidence="1 2">
    <name type="scientific">Stylonychia lemnae</name>
    <name type="common">Ciliate</name>
    <dbReference type="NCBI Taxonomy" id="5949"/>
    <lineage>
        <taxon>Eukaryota</taxon>
        <taxon>Sar</taxon>
        <taxon>Alveolata</taxon>
        <taxon>Ciliophora</taxon>
        <taxon>Intramacronucleata</taxon>
        <taxon>Spirotrichea</taxon>
        <taxon>Stichotrichia</taxon>
        <taxon>Sporadotrichida</taxon>
        <taxon>Oxytrichidae</taxon>
        <taxon>Stylonychinae</taxon>
        <taxon>Stylonychia</taxon>
    </lineage>
</organism>
<evidence type="ECO:0008006" key="3">
    <source>
        <dbReference type="Google" id="ProtNLM"/>
    </source>
</evidence>
<proteinExistence type="predicted"/>
<dbReference type="Proteomes" id="UP000039865">
    <property type="component" value="Unassembled WGS sequence"/>
</dbReference>
<name>A0A078AVN9_STYLE</name>
<evidence type="ECO:0000313" key="2">
    <source>
        <dbReference type="Proteomes" id="UP000039865"/>
    </source>
</evidence>
<dbReference type="AlphaFoldDB" id="A0A078AVN9"/>
<accession>A0A078AVN9</accession>